<reference evidence="2" key="1">
    <citation type="submission" date="2015-12" db="EMBL/GenBank/DDBJ databases">
        <title>De novo transcriptome assembly of four potential Pierce s Disease insect vectors from Arizona vineyards.</title>
        <authorList>
            <person name="Tassone E.E."/>
        </authorList>
    </citation>
    <scope>NUCLEOTIDE SEQUENCE</scope>
</reference>
<protein>
    <submittedName>
        <fullName evidence="2">Uncharacterized protein</fullName>
    </submittedName>
</protein>
<feature type="region of interest" description="Disordered" evidence="1">
    <location>
        <begin position="1"/>
        <end position="54"/>
    </location>
</feature>
<organism evidence="2">
    <name type="scientific">Clastoptera arizonana</name>
    <name type="common">Arizona spittle bug</name>
    <dbReference type="NCBI Taxonomy" id="38151"/>
    <lineage>
        <taxon>Eukaryota</taxon>
        <taxon>Metazoa</taxon>
        <taxon>Ecdysozoa</taxon>
        <taxon>Arthropoda</taxon>
        <taxon>Hexapoda</taxon>
        <taxon>Insecta</taxon>
        <taxon>Pterygota</taxon>
        <taxon>Neoptera</taxon>
        <taxon>Paraneoptera</taxon>
        <taxon>Hemiptera</taxon>
        <taxon>Auchenorrhyncha</taxon>
        <taxon>Cercopoidea</taxon>
        <taxon>Clastopteridae</taxon>
        <taxon>Clastoptera</taxon>
    </lineage>
</organism>
<name>A0A1B6DBB9_9HEMI</name>
<feature type="non-terminal residue" evidence="2">
    <location>
        <position position="1"/>
    </location>
</feature>
<accession>A0A1B6DBB9</accession>
<dbReference type="AlphaFoldDB" id="A0A1B6DBB9"/>
<evidence type="ECO:0000256" key="1">
    <source>
        <dbReference type="SAM" id="MobiDB-lite"/>
    </source>
</evidence>
<sequence length="133" mass="14736">DEASIPRAPRSKSTNHADDAKHRSRRSHSSGMDSDNRDSGNESSTGMRRRGKFRYGVVLEPEKWKHEVITGSKPVVGEVFIDGPLSNVNITEADKQDEKRNSLTMENLDKKSRTVSAVNGGYRMQGVSGYSGR</sequence>
<proteinExistence type="predicted"/>
<evidence type="ECO:0000313" key="2">
    <source>
        <dbReference type="EMBL" id="JAS22930.1"/>
    </source>
</evidence>
<feature type="non-terminal residue" evidence="2">
    <location>
        <position position="133"/>
    </location>
</feature>
<gene>
    <name evidence="2" type="ORF">g.2952</name>
</gene>
<dbReference type="EMBL" id="GEDC01014368">
    <property type="protein sequence ID" value="JAS22930.1"/>
    <property type="molecule type" value="Transcribed_RNA"/>
</dbReference>